<dbReference type="SUPFAM" id="SSF48452">
    <property type="entry name" value="TPR-like"/>
    <property type="match status" value="1"/>
</dbReference>
<keyword evidence="2" id="KW-0472">Membrane</keyword>
<dbReference type="EMBL" id="BPLQ01010429">
    <property type="protein sequence ID" value="GIY50710.1"/>
    <property type="molecule type" value="Genomic_DNA"/>
</dbReference>
<proteinExistence type="predicted"/>
<feature type="region of interest" description="Disordered" evidence="1">
    <location>
        <begin position="70"/>
        <end position="100"/>
    </location>
</feature>
<dbReference type="InterPro" id="IPR011990">
    <property type="entry name" value="TPR-like_helical_dom_sf"/>
</dbReference>
<dbReference type="AlphaFoldDB" id="A0AAV4TWQ4"/>
<dbReference type="PANTHER" id="PTHR44395:SF1">
    <property type="entry name" value="PROTEIN O-MANNOSYL-TRANSFERASE TMTC3"/>
    <property type="match status" value="1"/>
</dbReference>
<reference evidence="2 3" key="1">
    <citation type="submission" date="2021-06" db="EMBL/GenBank/DDBJ databases">
        <title>Caerostris darwini draft genome.</title>
        <authorList>
            <person name="Kono N."/>
            <person name="Arakawa K."/>
        </authorList>
    </citation>
    <scope>NUCLEOTIDE SEQUENCE [LARGE SCALE GENOMIC DNA]</scope>
</reference>
<evidence type="ECO:0000313" key="3">
    <source>
        <dbReference type="Proteomes" id="UP001054837"/>
    </source>
</evidence>
<evidence type="ECO:0000313" key="2">
    <source>
        <dbReference type="EMBL" id="GIY50710.1"/>
    </source>
</evidence>
<protein>
    <submittedName>
        <fullName evidence="2">Transmembrane and TPR repeat-containing protein CG4050</fullName>
    </submittedName>
</protein>
<evidence type="ECO:0000256" key="1">
    <source>
        <dbReference type="SAM" id="MobiDB-lite"/>
    </source>
</evidence>
<dbReference type="GO" id="GO:0000030">
    <property type="term" value="F:mannosyltransferase activity"/>
    <property type="evidence" value="ECO:0007669"/>
    <property type="project" value="TreeGrafter"/>
</dbReference>
<organism evidence="2 3">
    <name type="scientific">Caerostris darwini</name>
    <dbReference type="NCBI Taxonomy" id="1538125"/>
    <lineage>
        <taxon>Eukaryota</taxon>
        <taxon>Metazoa</taxon>
        <taxon>Ecdysozoa</taxon>
        <taxon>Arthropoda</taxon>
        <taxon>Chelicerata</taxon>
        <taxon>Arachnida</taxon>
        <taxon>Araneae</taxon>
        <taxon>Araneomorphae</taxon>
        <taxon>Entelegynae</taxon>
        <taxon>Araneoidea</taxon>
        <taxon>Araneidae</taxon>
        <taxon>Caerostris</taxon>
    </lineage>
</organism>
<name>A0AAV4TWQ4_9ARAC</name>
<dbReference type="Gene3D" id="1.25.40.10">
    <property type="entry name" value="Tetratricopeptide repeat domain"/>
    <property type="match status" value="1"/>
</dbReference>
<keyword evidence="3" id="KW-1185">Reference proteome</keyword>
<dbReference type="PANTHER" id="PTHR44395">
    <property type="match status" value="1"/>
</dbReference>
<gene>
    <name evidence="2" type="primary">CG4050_0</name>
    <name evidence="2" type="ORF">CDAR_515921</name>
</gene>
<dbReference type="Proteomes" id="UP001054837">
    <property type="component" value="Unassembled WGS sequence"/>
</dbReference>
<dbReference type="GO" id="GO:0035269">
    <property type="term" value="P:protein O-linked glycosylation via mannose"/>
    <property type="evidence" value="ECO:0007669"/>
    <property type="project" value="TreeGrafter"/>
</dbReference>
<accession>A0AAV4TWQ4</accession>
<dbReference type="GO" id="GO:0005783">
    <property type="term" value="C:endoplasmic reticulum"/>
    <property type="evidence" value="ECO:0007669"/>
    <property type="project" value="TreeGrafter"/>
</dbReference>
<keyword evidence="2" id="KW-0812">Transmembrane</keyword>
<comment type="caution">
    <text evidence="2">The sequence shown here is derived from an EMBL/GenBank/DDBJ whole genome shotgun (WGS) entry which is preliminary data.</text>
</comment>
<sequence>MFVPSVTKASSATKPHNVQALHNLCVVHVERGLMEEAETCLEKASALAPDEHYVSQHLDIVRTRRRQMVKKRKSADNLKMASKSNIGSDENLAPEPNLQT</sequence>